<organism evidence="2 3">
    <name type="scientific">Erwinia tracheiphila</name>
    <dbReference type="NCBI Taxonomy" id="65700"/>
    <lineage>
        <taxon>Bacteria</taxon>
        <taxon>Pseudomonadati</taxon>
        <taxon>Pseudomonadota</taxon>
        <taxon>Gammaproteobacteria</taxon>
        <taxon>Enterobacterales</taxon>
        <taxon>Erwiniaceae</taxon>
        <taxon>Erwinia</taxon>
    </lineage>
</organism>
<name>A0A0M2KGD9_9GAMM</name>
<dbReference type="Proteomes" id="UP000264980">
    <property type="component" value="Chromosome"/>
</dbReference>
<dbReference type="EMBL" id="JXNU01000003">
    <property type="protein sequence ID" value="KKF36001.1"/>
    <property type="molecule type" value="Genomic_DNA"/>
</dbReference>
<dbReference type="PATRIC" id="fig|65700.7.peg.3046"/>
<keyword evidence="3" id="KW-1185">Reference proteome</keyword>
<evidence type="ECO:0000313" key="4">
    <source>
        <dbReference type="Proteomes" id="UP000264980"/>
    </source>
</evidence>
<dbReference type="GO" id="GO:0016740">
    <property type="term" value="F:transferase activity"/>
    <property type="evidence" value="ECO:0007669"/>
    <property type="project" value="UniProtKB-KW"/>
</dbReference>
<dbReference type="Pfam" id="PF25212">
    <property type="entry name" value="HVO_A0114"/>
    <property type="match status" value="1"/>
</dbReference>
<evidence type="ECO:0000313" key="1">
    <source>
        <dbReference type="EMBL" id="AXF77069.1"/>
    </source>
</evidence>
<dbReference type="SUPFAM" id="SSF46785">
    <property type="entry name" value="Winged helix' DNA-binding domain"/>
    <property type="match status" value="1"/>
</dbReference>
<dbReference type="InterPro" id="IPR036388">
    <property type="entry name" value="WH-like_DNA-bd_sf"/>
</dbReference>
<protein>
    <submittedName>
        <fullName evidence="2">Glycosyl transferase family 1</fullName>
    </submittedName>
    <submittedName>
        <fullName evidence="1">Winged helix-turn-helix domain-containing protein</fullName>
    </submittedName>
</protein>
<reference evidence="1 4" key="2">
    <citation type="submission" date="2016-01" db="EMBL/GenBank/DDBJ databases">
        <authorList>
            <person name="Oliw E.H."/>
        </authorList>
    </citation>
    <scope>NUCLEOTIDE SEQUENCE [LARGE SCALE GENOMIC DNA]</scope>
    <source>
        <strain evidence="1 4">MDcuke</strain>
    </source>
</reference>
<dbReference type="Gene3D" id="1.10.10.10">
    <property type="entry name" value="Winged helix-like DNA-binding domain superfamily/Winged helix DNA-binding domain"/>
    <property type="match status" value="1"/>
</dbReference>
<dbReference type="EMBL" id="CP013970">
    <property type="protein sequence ID" value="AXF77069.1"/>
    <property type="molecule type" value="Genomic_DNA"/>
</dbReference>
<dbReference type="RefSeq" id="WP_016191104.1">
    <property type="nucleotide sequence ID" value="NZ_CP013970.1"/>
</dbReference>
<dbReference type="STRING" id="65700.SY86_12085"/>
<evidence type="ECO:0000313" key="3">
    <source>
        <dbReference type="Proteomes" id="UP000033924"/>
    </source>
</evidence>
<evidence type="ECO:0000313" key="2">
    <source>
        <dbReference type="EMBL" id="KKF36001.1"/>
    </source>
</evidence>
<reference evidence="2 3" key="1">
    <citation type="submission" date="2015-01" db="EMBL/GenBank/DDBJ databases">
        <title>Erwinia tracheiphila.</title>
        <authorList>
            <person name="Shapiro L.R."/>
        </authorList>
    </citation>
    <scope>NUCLEOTIDE SEQUENCE [LARGE SCALE GENOMIC DNA]</scope>
    <source>
        <strain evidence="2 3">BuffGH</strain>
    </source>
</reference>
<dbReference type="AlphaFoldDB" id="A0A0M2KGD9"/>
<dbReference type="Proteomes" id="UP000033924">
    <property type="component" value="Unassembled WGS sequence"/>
</dbReference>
<gene>
    <name evidence="1" type="ORF">AV903_15280</name>
    <name evidence="2" type="ORF">SY86_12085</name>
</gene>
<accession>A0A0M2KGD9</accession>
<dbReference type="InterPro" id="IPR036390">
    <property type="entry name" value="WH_DNA-bd_sf"/>
</dbReference>
<keyword evidence="2" id="KW-0808">Transferase</keyword>
<sequence>MTTLNISVSNVDEVNSRFCAAWNGDESARGHFLSFLSWDLLHDTLSPNRMSIINEMIGAGEISIREVARRVNRDIRAVHSDVTKLVTQGVIEKTESGIVFPYDDIHFDFSLKHKAA</sequence>
<proteinExistence type="predicted"/>